<evidence type="ECO:0000259" key="3">
    <source>
        <dbReference type="Pfam" id="PF01261"/>
    </source>
</evidence>
<dbReference type="Proteomes" id="UP000195106">
    <property type="component" value="Unassembled WGS sequence"/>
</dbReference>
<feature type="compositionally biased region" description="Low complexity" evidence="2">
    <location>
        <begin position="8"/>
        <end position="18"/>
    </location>
</feature>
<comment type="caution">
    <text evidence="4">The sequence shown here is derived from an EMBL/GenBank/DDBJ whole genome shotgun (WGS) entry which is preliminary data.</text>
</comment>
<feature type="domain" description="Xylose isomerase-like TIM barrel" evidence="3">
    <location>
        <begin position="64"/>
        <end position="273"/>
    </location>
</feature>
<gene>
    <name evidence="4" type="ORF">CMsap09_14725</name>
</gene>
<organism evidence="4 5">
    <name type="scientific">Clavibacter michiganensis</name>
    <dbReference type="NCBI Taxonomy" id="28447"/>
    <lineage>
        <taxon>Bacteria</taxon>
        <taxon>Bacillati</taxon>
        <taxon>Actinomycetota</taxon>
        <taxon>Actinomycetes</taxon>
        <taxon>Micrococcales</taxon>
        <taxon>Microbacteriaceae</taxon>
        <taxon>Clavibacter</taxon>
    </lineage>
</organism>
<sequence length="290" mass="30934">MTVDDHATGPAGPTGTTRPTDKAVHAWSLDGTLGHPRVAGPDGSGTVTPGGRAAGALDLLDLPAELARRGYRAVQLAHFQLPTRDASYLEELRASLESSGIVLDAFLVDDGDLVHPTEADLHERWISGLLDDALTLGAHHARVGAGRSAPTPELLAASARRLSRLADGHPGIQVVVENWREMMPDADAVLALLADAGDVRLLIDLGNWTMPDKHEQLARIAGHAVTCHAKAHRHDDGSLDDVDYARSLRVLQDAGYAGALAMVNESARPDGSDEWNGLEEEHEVVRRVFG</sequence>
<dbReference type="InterPro" id="IPR013022">
    <property type="entry name" value="Xyl_isomerase-like_TIM-brl"/>
</dbReference>
<dbReference type="AlphaFoldDB" id="A0A251XY38"/>
<reference evidence="4 5" key="1">
    <citation type="submission" date="2016-08" db="EMBL/GenBank/DDBJ databases">
        <title>Genome sequence of Clavibacter michiganensis spp. strain CASJ009.</title>
        <authorList>
            <person name="Thapa S.P."/>
            <person name="Coaker G."/>
        </authorList>
    </citation>
    <scope>NUCLEOTIDE SEQUENCE [LARGE SCALE GENOMIC DNA]</scope>
    <source>
        <strain evidence="4">CASJ009</strain>
    </source>
</reference>
<dbReference type="InterPro" id="IPR050312">
    <property type="entry name" value="IolE/XylAMocC-like"/>
</dbReference>
<feature type="region of interest" description="Disordered" evidence="2">
    <location>
        <begin position="31"/>
        <end position="50"/>
    </location>
</feature>
<evidence type="ECO:0000313" key="4">
    <source>
        <dbReference type="EMBL" id="OUE10199.1"/>
    </source>
</evidence>
<evidence type="ECO:0000256" key="1">
    <source>
        <dbReference type="ARBA" id="ARBA00023277"/>
    </source>
</evidence>
<name>A0A251XY38_9MICO</name>
<proteinExistence type="predicted"/>
<feature type="region of interest" description="Disordered" evidence="2">
    <location>
        <begin position="1"/>
        <end position="22"/>
    </location>
</feature>
<accession>A0A251XY38</accession>
<dbReference type="PANTHER" id="PTHR12110:SF53">
    <property type="entry name" value="BLR5974 PROTEIN"/>
    <property type="match status" value="1"/>
</dbReference>
<dbReference type="EMBL" id="MDHJ01000001">
    <property type="protein sequence ID" value="OUE10199.1"/>
    <property type="molecule type" value="Genomic_DNA"/>
</dbReference>
<keyword evidence="1" id="KW-0119">Carbohydrate metabolism</keyword>
<dbReference type="Gene3D" id="3.20.20.150">
    <property type="entry name" value="Divalent-metal-dependent TIM barrel enzymes"/>
    <property type="match status" value="1"/>
</dbReference>
<evidence type="ECO:0000256" key="2">
    <source>
        <dbReference type="SAM" id="MobiDB-lite"/>
    </source>
</evidence>
<protein>
    <recommendedName>
        <fullName evidence="3">Xylose isomerase-like TIM barrel domain-containing protein</fullName>
    </recommendedName>
</protein>
<dbReference type="SUPFAM" id="SSF51658">
    <property type="entry name" value="Xylose isomerase-like"/>
    <property type="match status" value="1"/>
</dbReference>
<evidence type="ECO:0000313" key="5">
    <source>
        <dbReference type="Proteomes" id="UP000195106"/>
    </source>
</evidence>
<dbReference type="InterPro" id="IPR036237">
    <property type="entry name" value="Xyl_isomerase-like_sf"/>
</dbReference>
<dbReference type="PANTHER" id="PTHR12110">
    <property type="entry name" value="HYDROXYPYRUVATE ISOMERASE"/>
    <property type="match status" value="1"/>
</dbReference>
<dbReference type="Pfam" id="PF01261">
    <property type="entry name" value="AP_endonuc_2"/>
    <property type="match status" value="1"/>
</dbReference>